<dbReference type="PANTHER" id="PTHR41317">
    <property type="entry name" value="PD-(D_E)XK NUCLEASE FAMILY TRANSPOSASE"/>
    <property type="match status" value="1"/>
</dbReference>
<proteinExistence type="predicted"/>
<dbReference type="GO" id="GO:0016301">
    <property type="term" value="F:kinase activity"/>
    <property type="evidence" value="ECO:0007669"/>
    <property type="project" value="UniProtKB-KW"/>
</dbReference>
<dbReference type="AlphaFoldDB" id="A0A9W4AF86"/>
<dbReference type="Pfam" id="PF12784">
    <property type="entry name" value="PDDEXK_2"/>
    <property type="match status" value="1"/>
</dbReference>
<accession>A0A9W4AF86</accession>
<evidence type="ECO:0000313" key="2">
    <source>
        <dbReference type="Proteomes" id="UP000055316"/>
    </source>
</evidence>
<dbReference type="PANTHER" id="PTHR41317:SF1">
    <property type="entry name" value="PD-(D_E)XK NUCLEASE FAMILY TRANSPOSASE"/>
    <property type="match status" value="1"/>
</dbReference>
<dbReference type="NCBIfam" id="TIGR01784">
    <property type="entry name" value="T_den_put_tspse"/>
    <property type="match status" value="1"/>
</dbReference>
<dbReference type="Proteomes" id="UP000055316">
    <property type="component" value="Plasmid pKK2"/>
</dbReference>
<reference evidence="1 2" key="1">
    <citation type="submission" date="2015-05" db="EMBL/GenBank/DDBJ databases">
        <title>Whole genome sequence of Bacillus thuringiensis serovar tolworthi Pasteur Institute Standard strain.</title>
        <authorList>
            <person name="Kanda K."/>
            <person name="Nakashima K."/>
            <person name="Nagano Y."/>
        </authorList>
    </citation>
    <scope>NUCLEOTIDE SEQUENCE [LARGE SCALE GENOMIC DNA]</scope>
    <source>
        <strain evidence="1 2">Pasteur Institute Standard strain</strain>
        <plasmid evidence="2">pKK2 DNA</plasmid>
    </source>
</reference>
<sequence length="335" mass="39185">MKKIEFLILSFSYIQLTKRRVEENMNTSMKKKLVNLRVDFAFKRLFGVEGNEDILIGFLNAVLQSSIDEEITSLHLDDPHLPREQKGDKLSILDLRATLNNGIKLNIEIQVRDKKDMIERSLFYWSGMYYSQMTQGMKYTELRPTICINIVDFILFPEEQEFHNVNTVMNKKSKRIITENMQLHFLEIPKVIQEWQGERMNPWEDSLARWLLLFPAHEDERLTTILEAIAMEKDPVLKKAIEDWERLSSDKDFLRLYEAREKAIKDRISEIETAEEKAAKKAAEIATKKATEETRIATKIEMIHNLINVGIPIEKVAEATELSVEEVNEILKNKE</sequence>
<keyword evidence="1" id="KW-0418">Kinase</keyword>
<protein>
    <submittedName>
        <fullName evidence="1">Signal transduction histidine kinase</fullName>
    </submittedName>
</protein>
<evidence type="ECO:0000313" key="1">
    <source>
        <dbReference type="EMBL" id="BAR87454.1"/>
    </source>
</evidence>
<geneLocation type="plasmid" evidence="2">
    <name>pKK2 DNA</name>
</geneLocation>
<gene>
    <name evidence="1" type="ORF">KNN_06721</name>
</gene>
<organism evidence="1 2">
    <name type="scientific">Bacillus thuringiensis subsp. tolworthi</name>
    <dbReference type="NCBI Taxonomy" id="1442"/>
    <lineage>
        <taxon>Bacteria</taxon>
        <taxon>Bacillati</taxon>
        <taxon>Bacillota</taxon>
        <taxon>Bacilli</taxon>
        <taxon>Bacillales</taxon>
        <taxon>Bacillaceae</taxon>
        <taxon>Bacillus</taxon>
        <taxon>Bacillus cereus group</taxon>
    </lineage>
</organism>
<name>A0A9W4AF86_BACTO</name>
<keyword evidence="1" id="KW-0614">Plasmid</keyword>
<keyword evidence="1" id="KW-0808">Transferase</keyword>
<dbReference type="EMBL" id="AP014866">
    <property type="protein sequence ID" value="BAR87454.1"/>
    <property type="molecule type" value="Genomic_DNA"/>
</dbReference>
<dbReference type="InterPro" id="IPR010106">
    <property type="entry name" value="RpnA"/>
</dbReference>